<dbReference type="PROSITE" id="PS50102">
    <property type="entry name" value="RRM"/>
    <property type="match status" value="2"/>
</dbReference>
<dbReference type="PANTHER" id="PTHR10501">
    <property type="entry name" value="U1 SMALL NUCLEAR RIBONUCLEOPROTEIN A/U2 SMALL NUCLEAR RIBONUCLEOPROTEIN B"/>
    <property type="match status" value="1"/>
</dbReference>
<dbReference type="SUPFAM" id="SSF54928">
    <property type="entry name" value="RNA-binding domain, RBD"/>
    <property type="match status" value="2"/>
</dbReference>
<feature type="compositionally biased region" description="Low complexity" evidence="4">
    <location>
        <begin position="191"/>
        <end position="205"/>
    </location>
</feature>
<keyword evidence="2 3" id="KW-0694">RNA-binding</keyword>
<feature type="region of interest" description="Disordered" evidence="4">
    <location>
        <begin position="511"/>
        <end position="532"/>
    </location>
</feature>
<evidence type="ECO:0000256" key="1">
    <source>
        <dbReference type="ARBA" id="ARBA00022553"/>
    </source>
</evidence>
<dbReference type="InterPro" id="IPR012677">
    <property type="entry name" value="Nucleotide-bd_a/b_plait_sf"/>
</dbReference>
<gene>
    <name evidence="6" type="ORF">BGT96224V2_LOCUS1331</name>
</gene>
<organism evidence="6">
    <name type="scientific">Blumeria graminis f. sp. tritici 96224</name>
    <dbReference type="NCBI Taxonomy" id="1268274"/>
    <lineage>
        <taxon>Eukaryota</taxon>
        <taxon>Fungi</taxon>
        <taxon>Dikarya</taxon>
        <taxon>Ascomycota</taxon>
        <taxon>Pezizomycotina</taxon>
        <taxon>Leotiomycetes</taxon>
        <taxon>Erysiphales</taxon>
        <taxon>Erysiphaceae</taxon>
        <taxon>Blumeria</taxon>
    </lineage>
</organism>
<feature type="compositionally biased region" description="Polar residues" evidence="4">
    <location>
        <begin position="521"/>
        <end position="532"/>
    </location>
</feature>
<dbReference type="Pfam" id="PF00076">
    <property type="entry name" value="RRM_1"/>
    <property type="match status" value="2"/>
</dbReference>
<keyword evidence="1" id="KW-0597">Phosphoprotein</keyword>
<dbReference type="CDD" id="cd12245">
    <property type="entry name" value="RRM_scw1_like"/>
    <property type="match status" value="1"/>
</dbReference>
<accession>A0A381L2U3</accession>
<evidence type="ECO:0000259" key="5">
    <source>
        <dbReference type="PROSITE" id="PS50102"/>
    </source>
</evidence>
<feature type="region of interest" description="Disordered" evidence="4">
    <location>
        <begin position="175"/>
        <end position="207"/>
    </location>
</feature>
<dbReference type="GO" id="GO:0003723">
    <property type="term" value="F:RNA binding"/>
    <property type="evidence" value="ECO:0007669"/>
    <property type="project" value="UniProtKB-UniRule"/>
</dbReference>
<dbReference type="InterPro" id="IPR000504">
    <property type="entry name" value="RRM_dom"/>
</dbReference>
<evidence type="ECO:0000256" key="4">
    <source>
        <dbReference type="SAM" id="MobiDB-lite"/>
    </source>
</evidence>
<dbReference type="Gene3D" id="3.30.70.330">
    <property type="match status" value="1"/>
</dbReference>
<dbReference type="FunFam" id="3.30.70.330:FF:000089">
    <property type="entry name" value="RNA binding protein"/>
    <property type="match status" value="1"/>
</dbReference>
<dbReference type="EMBL" id="UIGY01000013">
    <property type="protein sequence ID" value="SUZ08208.1"/>
    <property type="molecule type" value="Genomic_DNA"/>
</dbReference>
<evidence type="ECO:0000256" key="3">
    <source>
        <dbReference type="PROSITE-ProRule" id="PRU00176"/>
    </source>
</evidence>
<evidence type="ECO:0000313" key="6">
    <source>
        <dbReference type="EMBL" id="SUZ08208.1"/>
    </source>
</evidence>
<protein>
    <submittedName>
        <fullName evidence="6">Bgt-1931</fullName>
    </submittedName>
</protein>
<feature type="compositionally biased region" description="Polar residues" evidence="4">
    <location>
        <begin position="175"/>
        <end position="190"/>
    </location>
</feature>
<feature type="region of interest" description="Disordered" evidence="4">
    <location>
        <begin position="326"/>
        <end position="347"/>
    </location>
</feature>
<dbReference type="InterPro" id="IPR035979">
    <property type="entry name" value="RBD_domain_sf"/>
</dbReference>
<evidence type="ECO:0000256" key="2">
    <source>
        <dbReference type="ARBA" id="ARBA00022884"/>
    </source>
</evidence>
<name>A0A381L2U3_BLUGR</name>
<feature type="non-terminal residue" evidence="6">
    <location>
        <position position="581"/>
    </location>
</feature>
<dbReference type="SMART" id="SM00360">
    <property type="entry name" value="RRM"/>
    <property type="match status" value="2"/>
</dbReference>
<dbReference type="OrthoDB" id="431169at2759"/>
<dbReference type="AlphaFoldDB" id="A0A381L2U3"/>
<reference evidence="6" key="1">
    <citation type="submission" date="2018-07" db="EMBL/GenBank/DDBJ databases">
        <authorList>
            <person name="Quirk P.G."/>
            <person name="Krulwich T.A."/>
        </authorList>
    </citation>
    <scope>NUCLEOTIDE SEQUENCE</scope>
    <source>
        <strain evidence="6">96224</strain>
    </source>
</reference>
<feature type="domain" description="RRM" evidence="5">
    <location>
        <begin position="388"/>
        <end position="465"/>
    </location>
</feature>
<proteinExistence type="predicted"/>
<feature type="domain" description="RRM" evidence="5">
    <location>
        <begin position="90"/>
        <end position="171"/>
    </location>
</feature>
<sequence>MIVARELFNQNTNSSDIYPSDQIVRRACIHSAHNGMNSSVLTRPSQEFCQTNLDQLKHQPIKISPTSMKRKEELINSFRSSNDTSTIGPYSVFTRGLPPNITEETLRSMFGWSEEFIAIKTLPIDQSEDSSPDSAVIYFHTYSGALEAKNILEGKANMSRDSSVQVEVFYSGSLSSPQRFSSDSIGHTYQSTSTSSSPSSSGCSTPRQTTVFKKSFQQSPRMSSANSIYVGTELPNPNDSTLYQNLFSPQSPFGNHLSEGTRVTGKSLIKNDYVDDEETRELLKDPVAYAENGHSVQSRRQKINSQGPNPRINSLVLNMNANANTTPRPTYLTTNPATSQPNTSSMTPISATCLNNISSSMSYRAGRQQFQRNNFPLVNPADQNPPCNTLYVGNLPIDTSEDELKAMFSKQRGYKRLCFRAKQNGPMCFVEFEDISFATKALHELYGYPLHNSIKGGIRLSFSKNPLGVRSGHSMTVPTRSNHSGNTRCINGISTNVHGCFFSTVSGPPPGLNTPRLGSNPPGSNISASSKTNSDGLYVSSNNIGYCNTNGWIQPVFNRMMTGSGQSSMAYNGFPASMIGR</sequence>